<dbReference type="Proteomes" id="UP000828390">
    <property type="component" value="Unassembled WGS sequence"/>
</dbReference>
<reference evidence="1" key="2">
    <citation type="submission" date="2020-11" db="EMBL/GenBank/DDBJ databases">
        <authorList>
            <person name="McCartney M.A."/>
            <person name="Auch B."/>
            <person name="Kono T."/>
            <person name="Mallez S."/>
            <person name="Becker A."/>
            <person name="Gohl D.M."/>
            <person name="Silverstein K.A.T."/>
            <person name="Koren S."/>
            <person name="Bechman K.B."/>
            <person name="Herman A."/>
            <person name="Abrahante J.E."/>
            <person name="Garbe J."/>
        </authorList>
    </citation>
    <scope>NUCLEOTIDE SEQUENCE</scope>
    <source>
        <strain evidence="1">Duluth1</strain>
        <tissue evidence="1">Whole animal</tissue>
    </source>
</reference>
<gene>
    <name evidence="1" type="ORF">DPMN_064048</name>
</gene>
<dbReference type="AlphaFoldDB" id="A0A9D4HLR8"/>
<sequence>MTNYQFTILDVRPAFDSFGAVWDRSKAAWMRWWYSSRMEQDNISVTHAHEHTNNNAKSTSGPST</sequence>
<evidence type="ECO:0000313" key="2">
    <source>
        <dbReference type="Proteomes" id="UP000828390"/>
    </source>
</evidence>
<keyword evidence="2" id="KW-1185">Reference proteome</keyword>
<name>A0A9D4HLR8_DREPO</name>
<evidence type="ECO:0000313" key="1">
    <source>
        <dbReference type="EMBL" id="KAH3721131.1"/>
    </source>
</evidence>
<comment type="caution">
    <text evidence="1">The sequence shown here is derived from an EMBL/GenBank/DDBJ whole genome shotgun (WGS) entry which is preliminary data.</text>
</comment>
<protein>
    <submittedName>
        <fullName evidence="1">Uncharacterized protein</fullName>
    </submittedName>
</protein>
<organism evidence="1 2">
    <name type="scientific">Dreissena polymorpha</name>
    <name type="common">Zebra mussel</name>
    <name type="synonym">Mytilus polymorpha</name>
    <dbReference type="NCBI Taxonomy" id="45954"/>
    <lineage>
        <taxon>Eukaryota</taxon>
        <taxon>Metazoa</taxon>
        <taxon>Spiralia</taxon>
        <taxon>Lophotrochozoa</taxon>
        <taxon>Mollusca</taxon>
        <taxon>Bivalvia</taxon>
        <taxon>Autobranchia</taxon>
        <taxon>Heteroconchia</taxon>
        <taxon>Euheterodonta</taxon>
        <taxon>Imparidentia</taxon>
        <taxon>Neoheterodontei</taxon>
        <taxon>Myida</taxon>
        <taxon>Dreissenoidea</taxon>
        <taxon>Dreissenidae</taxon>
        <taxon>Dreissena</taxon>
    </lineage>
</organism>
<reference evidence="1" key="1">
    <citation type="journal article" date="2019" name="bioRxiv">
        <title>The Genome of the Zebra Mussel, Dreissena polymorpha: A Resource for Invasive Species Research.</title>
        <authorList>
            <person name="McCartney M.A."/>
            <person name="Auch B."/>
            <person name="Kono T."/>
            <person name="Mallez S."/>
            <person name="Zhang Y."/>
            <person name="Obille A."/>
            <person name="Becker A."/>
            <person name="Abrahante J.E."/>
            <person name="Garbe J."/>
            <person name="Badalamenti J.P."/>
            <person name="Herman A."/>
            <person name="Mangelson H."/>
            <person name="Liachko I."/>
            <person name="Sullivan S."/>
            <person name="Sone E.D."/>
            <person name="Koren S."/>
            <person name="Silverstein K.A.T."/>
            <person name="Beckman K.B."/>
            <person name="Gohl D.M."/>
        </authorList>
    </citation>
    <scope>NUCLEOTIDE SEQUENCE</scope>
    <source>
        <strain evidence="1">Duluth1</strain>
        <tissue evidence="1">Whole animal</tissue>
    </source>
</reference>
<dbReference type="EMBL" id="JAIWYP010000013">
    <property type="protein sequence ID" value="KAH3721131.1"/>
    <property type="molecule type" value="Genomic_DNA"/>
</dbReference>
<accession>A0A9D4HLR8</accession>
<proteinExistence type="predicted"/>